<reference evidence="3" key="1">
    <citation type="journal article" date="2019" name="Int. J. Syst. Evol. Microbiol.">
        <title>The Global Catalogue of Microorganisms (GCM) 10K type strain sequencing project: providing services to taxonomists for standard genome sequencing and annotation.</title>
        <authorList>
            <consortium name="The Broad Institute Genomics Platform"/>
            <consortium name="The Broad Institute Genome Sequencing Center for Infectious Disease"/>
            <person name="Wu L."/>
            <person name="Ma J."/>
        </authorList>
    </citation>
    <scope>NUCLEOTIDE SEQUENCE [LARGE SCALE GENOMIC DNA]</scope>
    <source>
        <strain evidence="3">CCUG 64793</strain>
    </source>
</reference>
<keyword evidence="3" id="KW-1185">Reference proteome</keyword>
<keyword evidence="1" id="KW-0732">Signal</keyword>
<evidence type="ECO:0008006" key="4">
    <source>
        <dbReference type="Google" id="ProtNLM"/>
    </source>
</evidence>
<dbReference type="PROSITE" id="PS51257">
    <property type="entry name" value="PROKAR_LIPOPROTEIN"/>
    <property type="match status" value="1"/>
</dbReference>
<dbReference type="RefSeq" id="WP_380745184.1">
    <property type="nucleotide sequence ID" value="NZ_JBHTLI010000001.1"/>
</dbReference>
<evidence type="ECO:0000313" key="3">
    <source>
        <dbReference type="Proteomes" id="UP001597131"/>
    </source>
</evidence>
<accession>A0ABW3NQA0</accession>
<evidence type="ECO:0000256" key="1">
    <source>
        <dbReference type="SAM" id="SignalP"/>
    </source>
</evidence>
<sequence length="218" mass="24348">MRKFKFTLAILSGILLSSCASSYQKIKPESLSYNSNHLENGVTMEYKYDLLEKKYAKKEDKKDIRLIAVKITNNGKEDLRFGSDMNIAYENGSKIVQMETKKVFSKLKQQPVYYLLYLLLTPMQVTSTSTTNSTVTSNSFPAGLIVGPGLAGGNLLGASMANKNFKKELMQYDITGKVIKPGETIYGLVGVRADNYDALRIQFEKKAEKEEQGNIVAQ</sequence>
<evidence type="ECO:0000313" key="2">
    <source>
        <dbReference type="EMBL" id="MFD1096003.1"/>
    </source>
</evidence>
<comment type="caution">
    <text evidence="2">The sequence shown here is derived from an EMBL/GenBank/DDBJ whole genome shotgun (WGS) entry which is preliminary data.</text>
</comment>
<feature type="chain" id="PRO_5045732813" description="DUF3313 domain-containing protein" evidence="1">
    <location>
        <begin position="23"/>
        <end position="218"/>
    </location>
</feature>
<dbReference type="EMBL" id="JBHTLI010000001">
    <property type="protein sequence ID" value="MFD1096003.1"/>
    <property type="molecule type" value="Genomic_DNA"/>
</dbReference>
<name>A0ABW3NQA0_9FLAO</name>
<proteinExistence type="predicted"/>
<organism evidence="2 3">
    <name type="scientific">Salegentibacter chungangensis</name>
    <dbReference type="NCBI Taxonomy" id="1335724"/>
    <lineage>
        <taxon>Bacteria</taxon>
        <taxon>Pseudomonadati</taxon>
        <taxon>Bacteroidota</taxon>
        <taxon>Flavobacteriia</taxon>
        <taxon>Flavobacteriales</taxon>
        <taxon>Flavobacteriaceae</taxon>
        <taxon>Salegentibacter</taxon>
    </lineage>
</organism>
<gene>
    <name evidence="2" type="ORF">ACFQ3Q_09610</name>
</gene>
<feature type="signal peptide" evidence="1">
    <location>
        <begin position="1"/>
        <end position="22"/>
    </location>
</feature>
<protein>
    <recommendedName>
        <fullName evidence="4">DUF3313 domain-containing protein</fullName>
    </recommendedName>
</protein>
<dbReference type="Proteomes" id="UP001597131">
    <property type="component" value="Unassembled WGS sequence"/>
</dbReference>